<organism evidence="4 5">
    <name type="scientific">Globicatella sulfidifaciens DSM 15739</name>
    <dbReference type="NCBI Taxonomy" id="1121925"/>
    <lineage>
        <taxon>Bacteria</taxon>
        <taxon>Bacillati</taxon>
        <taxon>Bacillota</taxon>
        <taxon>Bacilli</taxon>
        <taxon>Lactobacillales</taxon>
        <taxon>Aerococcaceae</taxon>
        <taxon>Globicatella</taxon>
    </lineage>
</organism>
<evidence type="ECO:0000256" key="1">
    <source>
        <dbReference type="PIRSR" id="PIRSR014972-1"/>
    </source>
</evidence>
<name>A0A1T4JJC0_9LACT</name>
<dbReference type="PANTHER" id="PTHR36934:SF1">
    <property type="entry name" value="THIOESTERASE DOMAIN-CONTAINING PROTEIN"/>
    <property type="match status" value="1"/>
</dbReference>
<dbReference type="Proteomes" id="UP000189941">
    <property type="component" value="Unassembled WGS sequence"/>
</dbReference>
<dbReference type="RefSeq" id="WP_078754911.1">
    <property type="nucleotide sequence ID" value="NZ_FUWO01000001.1"/>
</dbReference>
<dbReference type="Gene3D" id="3.10.129.10">
    <property type="entry name" value="Hotdog Thioesterase"/>
    <property type="match status" value="1"/>
</dbReference>
<feature type="binding site" evidence="2">
    <location>
        <position position="55"/>
    </location>
    <ligand>
        <name>CoA</name>
        <dbReference type="ChEBI" id="CHEBI:57287"/>
    </ligand>
</feature>
<feature type="domain" description="Fluoroacetyl-CoA-specific thioesterase-like" evidence="3">
    <location>
        <begin position="11"/>
        <end position="112"/>
    </location>
</feature>
<accession>A0A1T4JJC0</accession>
<feature type="active site" evidence="1">
    <location>
        <position position="62"/>
    </location>
</feature>
<sequence>MTLERYYSVLEKHSAHNLGSGGLNVLSTPMLVAYLENISYLHCQELLFEDMTTVGSHIAVDHLAPTVIGDEVRITITAVKKTNRRFEFELEAFDSKKQIARATHTRVIVNKNKFMERL</sequence>
<evidence type="ECO:0000313" key="5">
    <source>
        <dbReference type="Proteomes" id="UP000189941"/>
    </source>
</evidence>
<evidence type="ECO:0000313" key="4">
    <source>
        <dbReference type="EMBL" id="SJZ30262.1"/>
    </source>
</evidence>
<proteinExistence type="predicted"/>
<feature type="active site" evidence="1">
    <location>
        <position position="28"/>
    </location>
</feature>
<dbReference type="PIRSF" id="PIRSF014972">
    <property type="entry name" value="FlK"/>
    <property type="match status" value="1"/>
</dbReference>
<feature type="binding site" evidence="2">
    <location>
        <position position="55"/>
    </location>
    <ligand>
        <name>substrate</name>
    </ligand>
</feature>
<feature type="active site" evidence="1">
    <location>
        <position position="36"/>
    </location>
</feature>
<dbReference type="CDD" id="cd03440">
    <property type="entry name" value="hot_dog"/>
    <property type="match status" value="1"/>
</dbReference>
<dbReference type="AlphaFoldDB" id="A0A1T4JJC0"/>
<dbReference type="InterPro" id="IPR025540">
    <property type="entry name" value="FlK"/>
</dbReference>
<reference evidence="5" key="1">
    <citation type="submission" date="2017-02" db="EMBL/GenBank/DDBJ databases">
        <authorList>
            <person name="Varghese N."/>
            <person name="Submissions S."/>
        </authorList>
    </citation>
    <scope>NUCLEOTIDE SEQUENCE [LARGE SCALE GENOMIC DNA]</scope>
    <source>
        <strain evidence="5">DSM 15739</strain>
    </source>
</reference>
<protein>
    <submittedName>
        <fullName evidence="4">Thioesterase superfamily</fullName>
    </submittedName>
</protein>
<keyword evidence="5" id="KW-1185">Reference proteome</keyword>
<dbReference type="InterPro" id="IPR054485">
    <property type="entry name" value="FlK-like_dom"/>
</dbReference>
<dbReference type="PANTHER" id="PTHR36934">
    <property type="entry name" value="BLR0278 PROTEIN"/>
    <property type="match status" value="1"/>
</dbReference>
<dbReference type="Pfam" id="PF22636">
    <property type="entry name" value="FlK"/>
    <property type="match status" value="1"/>
</dbReference>
<dbReference type="STRING" id="1121925.SAMN02746011_00018"/>
<dbReference type="InterPro" id="IPR029069">
    <property type="entry name" value="HotDog_dom_sf"/>
</dbReference>
<feature type="binding site" evidence="2">
    <location>
        <position position="106"/>
    </location>
    <ligand>
        <name>substrate</name>
    </ligand>
</feature>
<evidence type="ECO:0000256" key="2">
    <source>
        <dbReference type="PIRSR" id="PIRSR014972-2"/>
    </source>
</evidence>
<dbReference type="OrthoDB" id="6902891at2"/>
<evidence type="ECO:0000259" key="3">
    <source>
        <dbReference type="Pfam" id="PF22636"/>
    </source>
</evidence>
<dbReference type="EMBL" id="FUWO01000001">
    <property type="protein sequence ID" value="SJZ30262.1"/>
    <property type="molecule type" value="Genomic_DNA"/>
</dbReference>
<dbReference type="SUPFAM" id="SSF54637">
    <property type="entry name" value="Thioesterase/thiol ester dehydrase-isomerase"/>
    <property type="match status" value="1"/>
</dbReference>
<gene>
    <name evidence="4" type="ORF">SAMN02746011_00018</name>
</gene>